<protein>
    <submittedName>
        <fullName evidence="2">Uncharacterized protein</fullName>
    </submittedName>
</protein>
<name>A0A0E9XYH4_ANGAN</name>
<sequence length="31" mass="3492">MCSVQGPKRRPGKSKKRCLYSVQSSKPGNQR</sequence>
<organism evidence="2">
    <name type="scientific">Anguilla anguilla</name>
    <name type="common">European freshwater eel</name>
    <name type="synonym">Muraena anguilla</name>
    <dbReference type="NCBI Taxonomy" id="7936"/>
    <lineage>
        <taxon>Eukaryota</taxon>
        <taxon>Metazoa</taxon>
        <taxon>Chordata</taxon>
        <taxon>Craniata</taxon>
        <taxon>Vertebrata</taxon>
        <taxon>Euteleostomi</taxon>
        <taxon>Actinopterygii</taxon>
        <taxon>Neopterygii</taxon>
        <taxon>Teleostei</taxon>
        <taxon>Anguilliformes</taxon>
        <taxon>Anguillidae</taxon>
        <taxon>Anguilla</taxon>
    </lineage>
</organism>
<accession>A0A0E9XYH4</accession>
<reference evidence="2" key="1">
    <citation type="submission" date="2014-11" db="EMBL/GenBank/DDBJ databases">
        <authorList>
            <person name="Amaro Gonzalez C."/>
        </authorList>
    </citation>
    <scope>NUCLEOTIDE SEQUENCE</scope>
</reference>
<evidence type="ECO:0000313" key="2">
    <source>
        <dbReference type="EMBL" id="JAI07768.1"/>
    </source>
</evidence>
<dbReference type="EMBL" id="GBXM01000810">
    <property type="protein sequence ID" value="JAI07768.1"/>
    <property type="molecule type" value="Transcribed_RNA"/>
</dbReference>
<reference evidence="2" key="2">
    <citation type="journal article" date="2015" name="Fish Shellfish Immunol.">
        <title>Early steps in the European eel (Anguilla anguilla)-Vibrio vulnificus interaction in the gills: Role of the RtxA13 toxin.</title>
        <authorList>
            <person name="Callol A."/>
            <person name="Pajuelo D."/>
            <person name="Ebbesson L."/>
            <person name="Teles M."/>
            <person name="MacKenzie S."/>
            <person name="Amaro C."/>
        </authorList>
    </citation>
    <scope>NUCLEOTIDE SEQUENCE</scope>
</reference>
<dbReference type="AlphaFoldDB" id="A0A0E9XYH4"/>
<proteinExistence type="predicted"/>
<feature type="compositionally biased region" description="Basic residues" evidence="1">
    <location>
        <begin position="7"/>
        <end position="18"/>
    </location>
</feature>
<feature type="compositionally biased region" description="Polar residues" evidence="1">
    <location>
        <begin position="21"/>
        <end position="31"/>
    </location>
</feature>
<feature type="region of interest" description="Disordered" evidence="1">
    <location>
        <begin position="1"/>
        <end position="31"/>
    </location>
</feature>
<evidence type="ECO:0000256" key="1">
    <source>
        <dbReference type="SAM" id="MobiDB-lite"/>
    </source>
</evidence>